<accession>A0ABP8M1C0</accession>
<gene>
    <name evidence="1" type="ORF">GCM10023091_25440</name>
</gene>
<dbReference type="RefSeq" id="WP_345029692.1">
    <property type="nucleotide sequence ID" value="NZ_BAABEY010000025.1"/>
</dbReference>
<name>A0ABP8M1C0_9BACT</name>
<proteinExistence type="predicted"/>
<evidence type="ECO:0000313" key="2">
    <source>
        <dbReference type="Proteomes" id="UP001501508"/>
    </source>
</evidence>
<sequence length="200" mass="22514">MKRFFLTPAIYLLLFTDGYGQHGDYRHDVQLSAGLQTSEHALFEGYANLVLMFFLRETITPLQRSNGLYGTYRYRVTHRISAGLTAGTTFLNTREPLFNDSGKTGGRYHYTSPMIAVEAQFHYIDKPNWSFYGIAGAGVGRTFERYANGASGSIEKIRHPLLTIHFTPIGVRYGKTTGIFAELGYGYRGILNTGISIRFK</sequence>
<protein>
    <recommendedName>
        <fullName evidence="3">Outer membrane protein beta-barrel domain-containing protein</fullName>
    </recommendedName>
</protein>
<dbReference type="InterPro" id="IPR011250">
    <property type="entry name" value="OMP/PagP_B-barrel"/>
</dbReference>
<evidence type="ECO:0008006" key="3">
    <source>
        <dbReference type="Google" id="ProtNLM"/>
    </source>
</evidence>
<reference evidence="2" key="1">
    <citation type="journal article" date="2019" name="Int. J. Syst. Evol. Microbiol.">
        <title>The Global Catalogue of Microorganisms (GCM) 10K type strain sequencing project: providing services to taxonomists for standard genome sequencing and annotation.</title>
        <authorList>
            <consortium name="The Broad Institute Genomics Platform"/>
            <consortium name="The Broad Institute Genome Sequencing Center for Infectious Disease"/>
            <person name="Wu L."/>
            <person name="Ma J."/>
        </authorList>
    </citation>
    <scope>NUCLEOTIDE SEQUENCE [LARGE SCALE GENOMIC DNA]</scope>
    <source>
        <strain evidence="2">JCM 31920</strain>
    </source>
</reference>
<keyword evidence="2" id="KW-1185">Reference proteome</keyword>
<organism evidence="1 2">
    <name type="scientific">Ravibacter arvi</name>
    <dbReference type="NCBI Taxonomy" id="2051041"/>
    <lineage>
        <taxon>Bacteria</taxon>
        <taxon>Pseudomonadati</taxon>
        <taxon>Bacteroidota</taxon>
        <taxon>Cytophagia</taxon>
        <taxon>Cytophagales</taxon>
        <taxon>Spirosomataceae</taxon>
        <taxon>Ravibacter</taxon>
    </lineage>
</organism>
<evidence type="ECO:0000313" key="1">
    <source>
        <dbReference type="EMBL" id="GAA4440990.1"/>
    </source>
</evidence>
<dbReference type="SUPFAM" id="SSF56925">
    <property type="entry name" value="OMPA-like"/>
    <property type="match status" value="1"/>
</dbReference>
<comment type="caution">
    <text evidence="1">The sequence shown here is derived from an EMBL/GenBank/DDBJ whole genome shotgun (WGS) entry which is preliminary data.</text>
</comment>
<dbReference type="Proteomes" id="UP001501508">
    <property type="component" value="Unassembled WGS sequence"/>
</dbReference>
<dbReference type="EMBL" id="BAABEY010000025">
    <property type="protein sequence ID" value="GAA4440990.1"/>
    <property type="molecule type" value="Genomic_DNA"/>
</dbReference>